<evidence type="ECO:0000313" key="12">
    <source>
        <dbReference type="EMBL" id="TIX51089.1"/>
    </source>
</evidence>
<keyword evidence="9 10" id="KW-0472">Membrane</keyword>
<evidence type="ECO:0000256" key="1">
    <source>
        <dbReference type="ARBA" id="ARBA00004127"/>
    </source>
</evidence>
<reference evidence="12 13" key="1">
    <citation type="submission" date="2019-04" db="EMBL/GenBank/DDBJ databases">
        <title>Altererythrobacter aquimixticola sp. nov., isolated from sediment of junction between the ocean and a freshwater spring.</title>
        <authorList>
            <person name="Yoon J.-H."/>
        </authorList>
    </citation>
    <scope>NUCLEOTIDE SEQUENCE [LARGE SCALE GENOMIC DNA]</scope>
    <source>
        <strain evidence="12 13">SSKS-13</strain>
    </source>
</reference>
<dbReference type="InterPro" id="IPR003148">
    <property type="entry name" value="RCK_N"/>
</dbReference>
<evidence type="ECO:0000256" key="4">
    <source>
        <dbReference type="ARBA" id="ARBA00022538"/>
    </source>
</evidence>
<keyword evidence="4" id="KW-0633">Potassium transport</keyword>
<keyword evidence="3" id="KW-0050">Antiport</keyword>
<feature type="transmembrane region" description="Helical" evidence="10">
    <location>
        <begin position="90"/>
        <end position="113"/>
    </location>
</feature>
<evidence type="ECO:0000256" key="9">
    <source>
        <dbReference type="ARBA" id="ARBA00023136"/>
    </source>
</evidence>
<dbReference type="EMBL" id="SSHH01000001">
    <property type="protein sequence ID" value="TIX51089.1"/>
    <property type="molecule type" value="Genomic_DNA"/>
</dbReference>
<dbReference type="PROSITE" id="PS51201">
    <property type="entry name" value="RCK_N"/>
    <property type="match status" value="1"/>
</dbReference>
<dbReference type="GO" id="GO:0015297">
    <property type="term" value="F:antiporter activity"/>
    <property type="evidence" value="ECO:0007669"/>
    <property type="project" value="UniProtKB-KW"/>
</dbReference>
<feature type="transmembrane region" description="Helical" evidence="10">
    <location>
        <begin position="34"/>
        <end position="53"/>
    </location>
</feature>
<dbReference type="FunFam" id="3.40.50.720:FF:000036">
    <property type="entry name" value="Glutathione-regulated potassium-efflux system protein KefB"/>
    <property type="match status" value="1"/>
</dbReference>
<feature type="transmembrane region" description="Helical" evidence="10">
    <location>
        <begin position="6"/>
        <end position="27"/>
    </location>
</feature>
<feature type="transmembrane region" description="Helical" evidence="10">
    <location>
        <begin position="274"/>
        <end position="294"/>
    </location>
</feature>
<evidence type="ECO:0000256" key="2">
    <source>
        <dbReference type="ARBA" id="ARBA00022448"/>
    </source>
</evidence>
<dbReference type="OrthoDB" id="9781411at2"/>
<evidence type="ECO:0000256" key="6">
    <source>
        <dbReference type="ARBA" id="ARBA00022958"/>
    </source>
</evidence>
<evidence type="ECO:0000256" key="7">
    <source>
        <dbReference type="ARBA" id="ARBA00022989"/>
    </source>
</evidence>
<dbReference type="GO" id="GO:0012505">
    <property type="term" value="C:endomembrane system"/>
    <property type="evidence" value="ECO:0007669"/>
    <property type="project" value="UniProtKB-SubCell"/>
</dbReference>
<dbReference type="Gene3D" id="3.40.50.720">
    <property type="entry name" value="NAD(P)-binding Rossmann-like Domain"/>
    <property type="match status" value="1"/>
</dbReference>
<evidence type="ECO:0000256" key="8">
    <source>
        <dbReference type="ARBA" id="ARBA00023065"/>
    </source>
</evidence>
<accession>A0A4T3F3R9</accession>
<feature type="transmembrane region" description="Helical" evidence="10">
    <location>
        <begin position="220"/>
        <end position="238"/>
    </location>
</feature>
<name>A0A4T3F3R9_9SPHN</name>
<feature type="transmembrane region" description="Helical" evidence="10">
    <location>
        <begin position="186"/>
        <end position="208"/>
    </location>
</feature>
<feature type="transmembrane region" description="Helical" evidence="10">
    <location>
        <begin position="59"/>
        <end position="78"/>
    </location>
</feature>
<feature type="transmembrane region" description="Helical" evidence="10">
    <location>
        <begin position="360"/>
        <end position="380"/>
    </location>
</feature>
<keyword evidence="8" id="KW-0406">Ion transport</keyword>
<feature type="domain" description="RCK N-terminal" evidence="11">
    <location>
        <begin position="406"/>
        <end position="522"/>
    </location>
</feature>
<evidence type="ECO:0000256" key="3">
    <source>
        <dbReference type="ARBA" id="ARBA00022449"/>
    </source>
</evidence>
<comment type="caution">
    <text evidence="12">The sequence shown here is derived from an EMBL/GenBank/DDBJ whole genome shotgun (WGS) entry which is preliminary data.</text>
</comment>
<feature type="transmembrane region" description="Helical" evidence="10">
    <location>
        <begin position="300"/>
        <end position="322"/>
    </location>
</feature>
<dbReference type="GO" id="GO:1902600">
    <property type="term" value="P:proton transmembrane transport"/>
    <property type="evidence" value="ECO:0007669"/>
    <property type="project" value="InterPro"/>
</dbReference>
<evidence type="ECO:0000313" key="13">
    <source>
        <dbReference type="Proteomes" id="UP000309389"/>
    </source>
</evidence>
<dbReference type="Gene3D" id="1.20.1530.20">
    <property type="match status" value="1"/>
</dbReference>
<proteinExistence type="predicted"/>
<dbReference type="Pfam" id="PF02254">
    <property type="entry name" value="TrkA_N"/>
    <property type="match status" value="1"/>
</dbReference>
<dbReference type="GO" id="GO:0006813">
    <property type="term" value="P:potassium ion transport"/>
    <property type="evidence" value="ECO:0007669"/>
    <property type="project" value="UniProtKB-KW"/>
</dbReference>
<keyword evidence="5 10" id="KW-0812">Transmembrane</keyword>
<dbReference type="PANTHER" id="PTHR46157">
    <property type="entry name" value="K(+) EFFLUX ANTIPORTER 3, CHLOROPLASTIC"/>
    <property type="match status" value="1"/>
</dbReference>
<keyword evidence="2" id="KW-0813">Transport</keyword>
<gene>
    <name evidence="12" type="ORF">E5222_00970</name>
</gene>
<feature type="transmembrane region" description="Helical" evidence="10">
    <location>
        <begin position="329"/>
        <end position="348"/>
    </location>
</feature>
<keyword evidence="6" id="KW-0630">Potassium</keyword>
<dbReference type="GO" id="GO:0005886">
    <property type="term" value="C:plasma membrane"/>
    <property type="evidence" value="ECO:0007669"/>
    <property type="project" value="TreeGrafter"/>
</dbReference>
<dbReference type="Proteomes" id="UP000309389">
    <property type="component" value="Unassembled WGS sequence"/>
</dbReference>
<dbReference type="InterPro" id="IPR036291">
    <property type="entry name" value="NAD(P)-bd_dom_sf"/>
</dbReference>
<evidence type="ECO:0000256" key="5">
    <source>
        <dbReference type="ARBA" id="ARBA00022692"/>
    </source>
</evidence>
<feature type="transmembrane region" description="Helical" evidence="10">
    <location>
        <begin position="153"/>
        <end position="174"/>
    </location>
</feature>
<dbReference type="InterPro" id="IPR006153">
    <property type="entry name" value="Cation/H_exchanger_TM"/>
</dbReference>
<protein>
    <submittedName>
        <fullName evidence="12">Sodium:proton exchanger</fullName>
    </submittedName>
</protein>
<dbReference type="PANTHER" id="PTHR46157:SF8">
    <property type="entry name" value="GLUTATHIONE-REGULATED POTASSIUM-EFFLUX SYSTEM PROTEIN"/>
    <property type="match status" value="1"/>
</dbReference>
<dbReference type="InterPro" id="IPR038770">
    <property type="entry name" value="Na+/solute_symporter_sf"/>
</dbReference>
<dbReference type="RefSeq" id="WP_136691674.1">
    <property type="nucleotide sequence ID" value="NZ_SSHH01000001.1"/>
</dbReference>
<organism evidence="12 13">
    <name type="scientific">Alteraurantiacibacter aquimixticola</name>
    <dbReference type="NCBI Taxonomy" id="2489173"/>
    <lineage>
        <taxon>Bacteria</taxon>
        <taxon>Pseudomonadati</taxon>
        <taxon>Pseudomonadota</taxon>
        <taxon>Alphaproteobacteria</taxon>
        <taxon>Sphingomonadales</taxon>
        <taxon>Erythrobacteraceae</taxon>
        <taxon>Alteraurantiacibacter</taxon>
    </lineage>
</organism>
<keyword evidence="7 10" id="KW-1133">Transmembrane helix</keyword>
<sequence>MEGHEGGLMLLEGVVMLGFALGFVLLFRRMGLGATLGYLVAGVVIGPQVLGLVGGAEEMVEFAELGIVMLLFVVGLELNPARLWRMKHEIFVLGGAQVIACGLAVAATVLALTGFTMEAALAIGLPLGLSSTAQVLPMLQSAGRLRTPFGERAFAILLFQDLSIIPLITIVSAMSRNPADAEGPAGITLVLLSLAAVAGLIAAGRFLIRPLFRLIGKLGEREMFIVAALFTVVASAAVMELLGLSLALGAFIAGVMLADTPYRHELEADIEPFRSILLGLFFIAVGMMLDLQAIADSPFFVIGFAVLLIALKTGIITGLGLLMKMRWRAALALGLLLSQGGEFAFVLYTTAQSALLIEDTAASIFGAVVTLSMAATPFLMMATRRVRREPPGSDGGEEREGPQAEGASAIVVGYGRFGQTVAQTLQGAGLTVTVIDTDVKRIDMAEEFGWKVYFGDGLRLDMLRQAGAGEAQLIMFCTANDKVDAELVEALKQAFPDAQVYLRGYDRRSVIAMAGSKADYVMRELFESALRMALMALDNVGLSEQEIDRAESRYRENDRQRLRVQMEAGDVYAAKEMTREQERAMRNGARDD</sequence>
<evidence type="ECO:0000256" key="10">
    <source>
        <dbReference type="SAM" id="Phobius"/>
    </source>
</evidence>
<evidence type="ECO:0000259" key="11">
    <source>
        <dbReference type="PROSITE" id="PS51201"/>
    </source>
</evidence>
<keyword evidence="13" id="KW-1185">Reference proteome</keyword>
<comment type="subcellular location">
    <subcellularLocation>
        <location evidence="1">Endomembrane system</location>
        <topology evidence="1">Multi-pass membrane protein</topology>
    </subcellularLocation>
</comment>
<dbReference type="Pfam" id="PF00999">
    <property type="entry name" value="Na_H_Exchanger"/>
    <property type="match status" value="1"/>
</dbReference>
<dbReference type="AlphaFoldDB" id="A0A4T3F3R9"/>
<dbReference type="SUPFAM" id="SSF51735">
    <property type="entry name" value="NAD(P)-binding Rossmann-fold domains"/>
    <property type="match status" value="1"/>
</dbReference>